<dbReference type="GO" id="GO:0005634">
    <property type="term" value="C:nucleus"/>
    <property type="evidence" value="ECO:0007669"/>
    <property type="project" value="TreeGrafter"/>
</dbReference>
<dbReference type="EMBL" id="NLAX01000010">
    <property type="protein sequence ID" value="PKS09588.1"/>
    <property type="molecule type" value="Genomic_DNA"/>
</dbReference>
<evidence type="ECO:0000256" key="1">
    <source>
        <dbReference type="ARBA" id="ARBA00022801"/>
    </source>
</evidence>
<dbReference type="AlphaFoldDB" id="A0A2N3NAX6"/>
<comment type="caution">
    <text evidence="3">The sequence shown here is derived from an EMBL/GenBank/DDBJ whole genome shotgun (WGS) entry which is preliminary data.</text>
</comment>
<reference evidence="3 4" key="1">
    <citation type="journal article" date="2017" name="G3 (Bethesda)">
        <title>First Draft Genome Sequence of the Pathogenic Fungus Lomentospora prolificans (Formerly Scedosporium prolificans).</title>
        <authorList>
            <person name="Luo R."/>
            <person name="Zimin A."/>
            <person name="Workman R."/>
            <person name="Fan Y."/>
            <person name="Pertea G."/>
            <person name="Grossman N."/>
            <person name="Wear M.P."/>
            <person name="Jia B."/>
            <person name="Miller H."/>
            <person name="Casadevall A."/>
            <person name="Timp W."/>
            <person name="Zhang S.X."/>
            <person name="Salzberg S.L."/>
        </authorList>
    </citation>
    <scope>NUCLEOTIDE SEQUENCE [LARGE SCALE GENOMIC DNA]</scope>
    <source>
        <strain evidence="3 4">JHH-5317</strain>
    </source>
</reference>
<dbReference type="InterPro" id="IPR005645">
    <property type="entry name" value="FSH-like_dom"/>
</dbReference>
<dbReference type="GO" id="GO:0016787">
    <property type="term" value="F:hydrolase activity"/>
    <property type="evidence" value="ECO:0007669"/>
    <property type="project" value="UniProtKB-KW"/>
</dbReference>
<dbReference type="SUPFAM" id="SSF53474">
    <property type="entry name" value="alpha/beta-Hydrolases"/>
    <property type="match status" value="1"/>
</dbReference>
<dbReference type="VEuPathDB" id="FungiDB:jhhlp_004206"/>
<dbReference type="InterPro" id="IPR029058">
    <property type="entry name" value="AB_hydrolase_fold"/>
</dbReference>
<keyword evidence="1" id="KW-0378">Hydrolase</keyword>
<dbReference type="Gene3D" id="3.40.50.1820">
    <property type="entry name" value="alpha/beta hydrolase"/>
    <property type="match status" value="1"/>
</dbReference>
<evidence type="ECO:0000313" key="4">
    <source>
        <dbReference type="Proteomes" id="UP000233524"/>
    </source>
</evidence>
<dbReference type="InterPro" id="IPR050593">
    <property type="entry name" value="LovG"/>
</dbReference>
<feature type="domain" description="Serine hydrolase" evidence="2">
    <location>
        <begin position="2"/>
        <end position="236"/>
    </location>
</feature>
<dbReference type="Proteomes" id="UP000233524">
    <property type="component" value="Unassembled WGS sequence"/>
</dbReference>
<organism evidence="3 4">
    <name type="scientific">Lomentospora prolificans</name>
    <dbReference type="NCBI Taxonomy" id="41688"/>
    <lineage>
        <taxon>Eukaryota</taxon>
        <taxon>Fungi</taxon>
        <taxon>Dikarya</taxon>
        <taxon>Ascomycota</taxon>
        <taxon>Pezizomycotina</taxon>
        <taxon>Sordariomycetes</taxon>
        <taxon>Hypocreomycetidae</taxon>
        <taxon>Microascales</taxon>
        <taxon>Microascaceae</taxon>
        <taxon>Lomentospora</taxon>
    </lineage>
</organism>
<dbReference type="OrthoDB" id="414698at2759"/>
<name>A0A2N3NAX6_9PEZI</name>
<proteinExistence type="predicted"/>
<dbReference type="InParanoid" id="A0A2N3NAX6"/>
<protein>
    <recommendedName>
        <fullName evidence="2">Serine hydrolase domain-containing protein</fullName>
    </recommendedName>
</protein>
<accession>A0A2N3NAX6</accession>
<dbReference type="PANTHER" id="PTHR48070">
    <property type="entry name" value="ESTERASE OVCA2"/>
    <property type="match status" value="1"/>
</dbReference>
<sequence>MRFLCLPGSYGSSDKFQVQLAPIVTELTSDESATFHFINGNCEATPPEGFEEFFGQPPYHRFIEPDDPDIVEGADVLSRIRDFPECETPEDTMRELMREGVADCRRSTVRAIQYLYEVMEKSGPFDGVIGYSEGAMLAATLLLFEQVRKKEFGIEPMLKCGVFFMGWPPLHPKWLNLVLADEADIMIEVPTTHIIGSLDPYLDGSMALYNVCDQDTAYIFDTAKGHTLPREKTLVKELGDTLRNMMAQVHEKKEAEE</sequence>
<evidence type="ECO:0000259" key="2">
    <source>
        <dbReference type="Pfam" id="PF03959"/>
    </source>
</evidence>
<gene>
    <name evidence="3" type="ORF">jhhlp_004206</name>
</gene>
<evidence type="ECO:0000313" key="3">
    <source>
        <dbReference type="EMBL" id="PKS09588.1"/>
    </source>
</evidence>
<dbReference type="GO" id="GO:0019748">
    <property type="term" value="P:secondary metabolic process"/>
    <property type="evidence" value="ECO:0007669"/>
    <property type="project" value="TreeGrafter"/>
</dbReference>
<dbReference type="PANTHER" id="PTHR48070:SF4">
    <property type="entry name" value="ESTERASE ALNB"/>
    <property type="match status" value="1"/>
</dbReference>
<keyword evidence="4" id="KW-1185">Reference proteome</keyword>
<dbReference type="STRING" id="41688.A0A2N3NAX6"/>
<dbReference type="Pfam" id="PF03959">
    <property type="entry name" value="FSH1"/>
    <property type="match status" value="1"/>
</dbReference>
<dbReference type="GO" id="GO:0005737">
    <property type="term" value="C:cytoplasm"/>
    <property type="evidence" value="ECO:0007669"/>
    <property type="project" value="TreeGrafter"/>
</dbReference>